<dbReference type="AlphaFoldDB" id="A0A0L0CUQ5"/>
<protein>
    <recommendedName>
        <fullName evidence="12">Mitochondrial carrier protein</fullName>
    </recommendedName>
</protein>
<evidence type="ECO:0000256" key="9">
    <source>
        <dbReference type="RuleBase" id="RU000488"/>
    </source>
</evidence>
<keyword evidence="6" id="KW-0496">Mitochondrion</keyword>
<dbReference type="PROSITE" id="PS50920">
    <property type="entry name" value="SOLCAR"/>
    <property type="match status" value="1"/>
</dbReference>
<comment type="similarity">
    <text evidence="2 9">Belongs to the mitochondrial carrier (TC 2.A.29) family.</text>
</comment>
<dbReference type="SUPFAM" id="SSF103506">
    <property type="entry name" value="Mitochondrial carrier"/>
    <property type="match status" value="1"/>
</dbReference>
<evidence type="ECO:0008006" key="12">
    <source>
        <dbReference type="Google" id="ProtNLM"/>
    </source>
</evidence>
<evidence type="ECO:0000256" key="7">
    <source>
        <dbReference type="ARBA" id="ARBA00023136"/>
    </source>
</evidence>
<keyword evidence="5" id="KW-1133">Transmembrane helix</keyword>
<reference evidence="11" key="2">
    <citation type="submission" date="2015-07" db="EMBL/GenBank/DDBJ databases">
        <title>The genome sequence of Plasmodium falciparum RAJ116.</title>
        <authorList>
            <consortium name="The Broad Institute Genome Sequencing Platform"/>
            <person name="Volkman S.K."/>
            <person name="Neafsey D.E."/>
            <person name="Dash A.P."/>
            <person name="Chitnis C.E."/>
            <person name="Hartl D.L."/>
            <person name="Young S.K."/>
            <person name="Kodira C.D."/>
            <person name="Zeng Q."/>
            <person name="Koehrsen M."/>
            <person name="Godfrey P."/>
            <person name="Alvarado L."/>
            <person name="Berlin A."/>
            <person name="Borenstein D."/>
            <person name="Chen Z."/>
            <person name="Engels R."/>
            <person name="Freedman E."/>
            <person name="Gellesch M."/>
            <person name="Goldberg J."/>
            <person name="Griggs A."/>
            <person name="Gujja S."/>
            <person name="Heiman D."/>
            <person name="Hepburn T."/>
            <person name="Howarth C."/>
            <person name="Jen D."/>
            <person name="Larson L."/>
            <person name="Lewis B."/>
            <person name="Mehta T."/>
            <person name="Park D."/>
            <person name="Pearson M."/>
            <person name="Roberts A."/>
            <person name="Saif S."/>
            <person name="Shea T."/>
            <person name="Shenoy N."/>
            <person name="Sisk P."/>
            <person name="Stolte C."/>
            <person name="Sykes S."/>
            <person name="Walk T."/>
            <person name="White J."/>
            <person name="Yandava C."/>
            <person name="Wirth D.F."/>
            <person name="Nusbaum C."/>
            <person name="Birren B."/>
        </authorList>
    </citation>
    <scope>NUCLEOTIDE SEQUENCE [LARGE SCALE GENOMIC DNA]</scope>
    <source>
        <strain evidence="11">RAJ116</strain>
    </source>
</reference>
<dbReference type="GO" id="GO:0015093">
    <property type="term" value="F:ferrous iron transmembrane transporter activity"/>
    <property type="evidence" value="ECO:0007669"/>
    <property type="project" value="TreeGrafter"/>
</dbReference>
<comment type="subcellular location">
    <subcellularLocation>
        <location evidence="1">Mitochondrion membrane</location>
        <topology evidence="1">Multi-pass membrane protein</topology>
    </subcellularLocation>
</comment>
<gene>
    <name evidence="10" type="ORF">PFLG_00100</name>
</gene>
<evidence type="ECO:0000256" key="3">
    <source>
        <dbReference type="ARBA" id="ARBA00022448"/>
    </source>
</evidence>
<evidence type="ECO:0000256" key="8">
    <source>
        <dbReference type="PROSITE-ProRule" id="PRU00282"/>
    </source>
</evidence>
<dbReference type="Proteomes" id="UP000054566">
    <property type="component" value="Unassembled WGS sequence"/>
</dbReference>
<dbReference type="PANTHER" id="PTHR45758:SF4">
    <property type="entry name" value="MITOFERRIN-1"/>
    <property type="match status" value="1"/>
</dbReference>
<reference evidence="11" key="1">
    <citation type="submission" date="2015-07" db="EMBL/GenBank/DDBJ databases">
        <title>Annotation of Plasmodium falciparum RAJ116.</title>
        <authorList>
            <consortium name="The Broad Institute Genome Sequencing Platform"/>
            <person name="Volkman S.K."/>
            <person name="Neafsey D.E."/>
            <person name="Dash A.P."/>
            <person name="Chitnis C.E."/>
            <person name="Hartl D.L."/>
            <person name="Young S.K."/>
            <person name="Zeng Q."/>
            <person name="Koehrsen M."/>
            <person name="Alvarado L."/>
            <person name="Berlin A."/>
            <person name="Borenstein D."/>
            <person name="Chapman S.B."/>
            <person name="Chen Z."/>
            <person name="Engels R."/>
            <person name="Freedman E."/>
            <person name="Gellesch M."/>
            <person name="Goldberg J."/>
            <person name="Griggs A."/>
            <person name="Gujja S."/>
            <person name="Heilman E.R."/>
            <person name="Heiman D.I."/>
            <person name="Howarth C."/>
            <person name="Jen D."/>
            <person name="Larson L."/>
            <person name="Mehta T."/>
            <person name="Neiman D."/>
            <person name="Park D."/>
            <person name="Pearson M."/>
            <person name="Roberts A."/>
            <person name="Saif S."/>
            <person name="Shea T."/>
            <person name="Shenoy N."/>
            <person name="Sisk P."/>
            <person name="Stolte C."/>
            <person name="Sykes S."/>
            <person name="Walk T."/>
            <person name="White J."/>
            <person name="Yandava C."/>
            <person name="Haas B."/>
            <person name="Henn M.R."/>
            <person name="Nusbaum C."/>
            <person name="Birren B."/>
        </authorList>
    </citation>
    <scope>NUCLEOTIDE SEQUENCE [LARGE SCALE GENOMIC DNA]</scope>
    <source>
        <strain evidence="11">RAJ116</strain>
    </source>
</reference>
<accession>A0A0L0CUQ5</accession>
<dbReference type="EMBL" id="GG663768">
    <property type="protein sequence ID" value="KNC35099.1"/>
    <property type="molecule type" value="Genomic_DNA"/>
</dbReference>
<dbReference type="Pfam" id="PF00153">
    <property type="entry name" value="Mito_carr"/>
    <property type="match status" value="1"/>
</dbReference>
<sequence length="187" mass="21861">MKSDVNRIDNMTNDMNKECDIFSINKNNNSTVLYDQIMKRLEMNSSNKNFSLNFHDKIIRQESSPFEKENYNMNLKNIWIDNYKNDFFNKPFNHITSYFVCAGIGGGIAAVLTNPLDVIKTRIQTECFQTKGFNFFRIVSNIYYREGMRSFFKGSLARMALCIPASAVSWGTYETMKRFFKINFNTT</sequence>
<dbReference type="GO" id="GO:0048250">
    <property type="term" value="P:iron import into the mitochondrion"/>
    <property type="evidence" value="ECO:0007669"/>
    <property type="project" value="TreeGrafter"/>
</dbReference>
<dbReference type="Gene3D" id="1.50.40.10">
    <property type="entry name" value="Mitochondrial carrier domain"/>
    <property type="match status" value="1"/>
</dbReference>
<evidence type="ECO:0000256" key="4">
    <source>
        <dbReference type="ARBA" id="ARBA00022692"/>
    </source>
</evidence>
<organism evidence="10 11">
    <name type="scientific">Plasmodium falciparum RAJ116</name>
    <dbReference type="NCBI Taxonomy" id="580058"/>
    <lineage>
        <taxon>Eukaryota</taxon>
        <taxon>Sar</taxon>
        <taxon>Alveolata</taxon>
        <taxon>Apicomplexa</taxon>
        <taxon>Aconoidasida</taxon>
        <taxon>Haemosporida</taxon>
        <taxon>Plasmodiidae</taxon>
        <taxon>Plasmodium</taxon>
        <taxon>Plasmodium (Laverania)</taxon>
    </lineage>
</organism>
<dbReference type="OrthoDB" id="43906at2759"/>
<dbReference type="GO" id="GO:0031966">
    <property type="term" value="C:mitochondrial membrane"/>
    <property type="evidence" value="ECO:0007669"/>
    <property type="project" value="UniProtKB-SubCell"/>
</dbReference>
<name>A0A0L0CUQ5_PLAFA</name>
<keyword evidence="7 8" id="KW-0472">Membrane</keyword>
<evidence type="ECO:0000256" key="2">
    <source>
        <dbReference type="ARBA" id="ARBA00006375"/>
    </source>
</evidence>
<evidence type="ECO:0000256" key="1">
    <source>
        <dbReference type="ARBA" id="ARBA00004225"/>
    </source>
</evidence>
<evidence type="ECO:0000256" key="5">
    <source>
        <dbReference type="ARBA" id="ARBA00022989"/>
    </source>
</evidence>
<evidence type="ECO:0000313" key="11">
    <source>
        <dbReference type="Proteomes" id="UP000054566"/>
    </source>
</evidence>
<dbReference type="InterPro" id="IPR018108">
    <property type="entry name" value="MCP_transmembrane"/>
</dbReference>
<keyword evidence="4 8" id="KW-0812">Transmembrane</keyword>
<dbReference type="InterPro" id="IPR023395">
    <property type="entry name" value="MCP_dom_sf"/>
</dbReference>
<keyword evidence="3 9" id="KW-0813">Transport</keyword>
<dbReference type="PANTHER" id="PTHR45758">
    <property type="entry name" value="MITOFERRIN-1-RELATED"/>
    <property type="match status" value="1"/>
</dbReference>
<evidence type="ECO:0000313" key="10">
    <source>
        <dbReference type="EMBL" id="KNC35099.1"/>
    </source>
</evidence>
<feature type="repeat" description="Solcar" evidence="8">
    <location>
        <begin position="97"/>
        <end position="179"/>
    </location>
</feature>
<evidence type="ECO:0000256" key="6">
    <source>
        <dbReference type="ARBA" id="ARBA00023128"/>
    </source>
</evidence>
<proteinExistence type="inferred from homology"/>